<dbReference type="AlphaFoldDB" id="A0AAX4L101"/>
<evidence type="ECO:0000313" key="8">
    <source>
        <dbReference type="Proteomes" id="UP001432202"/>
    </source>
</evidence>
<dbReference type="RefSeq" id="WP_338601185.1">
    <property type="nucleotide sequence ID" value="NZ_CP146016.1"/>
</dbReference>
<dbReference type="NCBIfam" id="NF003303">
    <property type="entry name" value="PRK04306.1"/>
    <property type="match status" value="1"/>
</dbReference>
<organism evidence="7 8">
    <name type="scientific">Sulfolobus tengchongensis</name>
    <dbReference type="NCBI Taxonomy" id="207809"/>
    <lineage>
        <taxon>Archaea</taxon>
        <taxon>Thermoproteota</taxon>
        <taxon>Thermoprotei</taxon>
        <taxon>Sulfolobales</taxon>
        <taxon>Sulfolobaceae</taxon>
        <taxon>Sulfolobus</taxon>
    </lineage>
</organism>
<dbReference type="InterPro" id="IPR022856">
    <property type="entry name" value="Ribosomal_eL21_arc"/>
</dbReference>
<evidence type="ECO:0000256" key="4">
    <source>
        <dbReference type="ARBA" id="ARBA00035219"/>
    </source>
</evidence>
<keyword evidence="8" id="KW-1185">Reference proteome</keyword>
<keyword evidence="3 5" id="KW-0687">Ribonucleoprotein</keyword>
<evidence type="ECO:0000256" key="1">
    <source>
        <dbReference type="ARBA" id="ARBA00008427"/>
    </source>
</evidence>
<protein>
    <recommendedName>
        <fullName evidence="4 5">Large ribosomal subunit protein eL21</fullName>
    </recommendedName>
</protein>
<dbReference type="Gene3D" id="2.30.30.70">
    <property type="entry name" value="Ribosomal protein L21"/>
    <property type="match status" value="1"/>
</dbReference>
<proteinExistence type="inferred from homology"/>
<dbReference type="GO" id="GO:0005840">
    <property type="term" value="C:ribosome"/>
    <property type="evidence" value="ECO:0007669"/>
    <property type="project" value="UniProtKB-KW"/>
</dbReference>
<dbReference type="PANTHER" id="PTHR20981">
    <property type="entry name" value="60S RIBOSOMAL PROTEIN L21"/>
    <property type="match status" value="1"/>
</dbReference>
<evidence type="ECO:0000256" key="2">
    <source>
        <dbReference type="ARBA" id="ARBA00022980"/>
    </source>
</evidence>
<dbReference type="GO" id="GO:1990904">
    <property type="term" value="C:ribonucleoprotein complex"/>
    <property type="evidence" value="ECO:0007669"/>
    <property type="project" value="UniProtKB-KW"/>
</dbReference>
<dbReference type="InterPro" id="IPR008991">
    <property type="entry name" value="Translation_prot_SH3-like_sf"/>
</dbReference>
<evidence type="ECO:0000313" key="7">
    <source>
        <dbReference type="EMBL" id="WWQ60432.1"/>
    </source>
</evidence>
<dbReference type="SUPFAM" id="SSF50104">
    <property type="entry name" value="Translation proteins SH3-like domain"/>
    <property type="match status" value="1"/>
</dbReference>
<evidence type="ECO:0000256" key="5">
    <source>
        <dbReference type="HAMAP-Rule" id="MF_00369"/>
    </source>
</evidence>
<feature type="region of interest" description="Disordered" evidence="6">
    <location>
        <begin position="1"/>
        <end position="26"/>
    </location>
</feature>
<dbReference type="Pfam" id="PF01157">
    <property type="entry name" value="Ribosomal_L21e"/>
    <property type="match status" value="1"/>
</dbReference>
<gene>
    <name evidence="5" type="primary">rpl21e</name>
    <name evidence="7" type="ORF">V6M85_13505</name>
</gene>
<reference evidence="7 8" key="1">
    <citation type="submission" date="2024-02" db="EMBL/GenBank/DDBJ databases">
        <title>STSV induces naive adaptation in Sulfolobus.</title>
        <authorList>
            <person name="Xiang X."/>
            <person name="Song M."/>
        </authorList>
    </citation>
    <scope>NUCLEOTIDE SEQUENCE [LARGE SCALE GENOMIC DNA]</scope>
    <source>
        <strain evidence="7 8">RT2</strain>
    </source>
</reference>
<dbReference type="HAMAP" id="MF_00369">
    <property type="entry name" value="Ribosomal_eL21"/>
    <property type="match status" value="1"/>
</dbReference>
<evidence type="ECO:0000256" key="6">
    <source>
        <dbReference type="SAM" id="MobiDB-lite"/>
    </source>
</evidence>
<dbReference type="Proteomes" id="UP001432202">
    <property type="component" value="Chromosome"/>
</dbReference>
<sequence length="101" mass="11534">MVKHSRGYRTRSRSLLRKSPRERGAIPPLSRLMVDYKEGDQVVIKINSSVHSGMPHRRYQGKVGKIVGRRGKAYMVSVSIGDKQKLIIIRPEHLVPFSPTR</sequence>
<keyword evidence="2 5" id="KW-0689">Ribosomal protein</keyword>
<evidence type="ECO:0000256" key="3">
    <source>
        <dbReference type="ARBA" id="ARBA00023274"/>
    </source>
</evidence>
<dbReference type="PROSITE" id="PS01171">
    <property type="entry name" value="RIBOSOMAL_L21E"/>
    <property type="match status" value="1"/>
</dbReference>
<dbReference type="InterPro" id="IPR018259">
    <property type="entry name" value="Ribosomal_eL21_CS"/>
</dbReference>
<dbReference type="InterPro" id="IPR036948">
    <property type="entry name" value="Ribosomal_eL21_sf"/>
</dbReference>
<dbReference type="GO" id="GO:0003735">
    <property type="term" value="F:structural constituent of ribosome"/>
    <property type="evidence" value="ECO:0007669"/>
    <property type="project" value="InterPro"/>
</dbReference>
<dbReference type="FunFam" id="2.30.30.70:FF:000001">
    <property type="entry name" value="60S ribosomal protein L21"/>
    <property type="match status" value="1"/>
</dbReference>
<dbReference type="GeneID" id="89337804"/>
<dbReference type="EMBL" id="CP146016">
    <property type="protein sequence ID" value="WWQ60432.1"/>
    <property type="molecule type" value="Genomic_DNA"/>
</dbReference>
<feature type="compositionally biased region" description="Basic residues" evidence="6">
    <location>
        <begin position="1"/>
        <end position="18"/>
    </location>
</feature>
<name>A0AAX4L101_9CREN</name>
<dbReference type="GO" id="GO:0006412">
    <property type="term" value="P:translation"/>
    <property type="evidence" value="ECO:0007669"/>
    <property type="project" value="UniProtKB-UniRule"/>
</dbReference>
<accession>A0AAX4L101</accession>
<comment type="similarity">
    <text evidence="1 5">Belongs to the eukaryotic ribosomal protein eL21 family.</text>
</comment>
<dbReference type="InterPro" id="IPR001147">
    <property type="entry name" value="Ribosomal_eL21"/>
</dbReference>